<evidence type="ECO:0000313" key="1">
    <source>
        <dbReference type="EMBL" id="CCC53547.1"/>
    </source>
</evidence>
<sequence>MQPDAVCPEELELRFEHALLLSERDFLRGEVAETVLPTSRATNALWITANTDGNLLRAYLDGIRHGDARACRRAEEAMRGKVRAARSHLTELEEIFAALQSEATGIRDHCSTFSV</sequence>
<organism evidence="1">
    <name type="scientific">Trypanosoma vivax (strain Y486)</name>
    <dbReference type="NCBI Taxonomy" id="1055687"/>
    <lineage>
        <taxon>Eukaryota</taxon>
        <taxon>Discoba</taxon>
        <taxon>Euglenozoa</taxon>
        <taxon>Kinetoplastea</taxon>
        <taxon>Metakinetoplastina</taxon>
        <taxon>Trypanosomatida</taxon>
        <taxon>Trypanosomatidae</taxon>
        <taxon>Trypanosoma</taxon>
        <taxon>Duttonella</taxon>
    </lineage>
</organism>
<gene>
    <name evidence="1" type="ORF">TVY486_1110310</name>
</gene>
<accession>G0UCI7</accession>
<dbReference type="EMBL" id="HE573027">
    <property type="protein sequence ID" value="CCC53547.1"/>
    <property type="molecule type" value="Genomic_DNA"/>
</dbReference>
<dbReference type="VEuPathDB" id="TriTrypDB:TvY486_1110310"/>
<reference evidence="1" key="1">
    <citation type="journal article" date="2012" name="Proc. Natl. Acad. Sci. U.S.A.">
        <title>Antigenic diversity is generated by distinct evolutionary mechanisms in African trypanosome species.</title>
        <authorList>
            <person name="Jackson A.P."/>
            <person name="Berry A."/>
            <person name="Aslett M."/>
            <person name="Allison H.C."/>
            <person name="Burton P."/>
            <person name="Vavrova-Anderson J."/>
            <person name="Brown R."/>
            <person name="Browne H."/>
            <person name="Corton N."/>
            <person name="Hauser H."/>
            <person name="Gamble J."/>
            <person name="Gilderthorp R."/>
            <person name="Marcello L."/>
            <person name="McQuillan J."/>
            <person name="Otto T.D."/>
            <person name="Quail M.A."/>
            <person name="Sanders M.J."/>
            <person name="van Tonder A."/>
            <person name="Ginger M.L."/>
            <person name="Field M.C."/>
            <person name="Barry J.D."/>
            <person name="Hertz-Fowler C."/>
            <person name="Berriman M."/>
        </authorList>
    </citation>
    <scope>NUCLEOTIDE SEQUENCE</scope>
    <source>
        <strain evidence="1">Y486</strain>
    </source>
</reference>
<protein>
    <submittedName>
        <fullName evidence="1">Uncharacterized protein</fullName>
    </submittedName>
</protein>
<name>G0UCI7_TRYVY</name>
<dbReference type="OMA" id="RCASLIM"/>
<dbReference type="AlphaFoldDB" id="G0UCI7"/>
<proteinExistence type="predicted"/>